<dbReference type="STRING" id="1188319.OYT1_01761"/>
<dbReference type="AlphaFoldDB" id="A0A2Z6GB44"/>
<dbReference type="Pfam" id="PF07676">
    <property type="entry name" value="PD40"/>
    <property type="match status" value="1"/>
</dbReference>
<sequence>MRFGFMLLVLMFAGVANAASVHEQAGNIFYVGDDGVSRQLTSLRSDSEPILSPDGQTVVFGRATRQKAPDSEELERELWIADISGKQVRRLLATHYDEALEKTLTQINNWKFSADGKQLYFLSVAWAVSNALHVLDLASGKEHYITDANDVLVVGKGKYANHLVVAKHKYFKAGGSSDYYWLITPQGKEIRKVGEDDEQAKRFVRKQEGKR</sequence>
<evidence type="ECO:0000313" key="3">
    <source>
        <dbReference type="Proteomes" id="UP000033070"/>
    </source>
</evidence>
<organism evidence="2 3">
    <name type="scientific">Ferriphaselus amnicola</name>
    <dbReference type="NCBI Taxonomy" id="1188319"/>
    <lineage>
        <taxon>Bacteria</taxon>
        <taxon>Pseudomonadati</taxon>
        <taxon>Pseudomonadota</taxon>
        <taxon>Betaproteobacteria</taxon>
        <taxon>Nitrosomonadales</taxon>
        <taxon>Gallionellaceae</taxon>
        <taxon>Ferriphaselus</taxon>
    </lineage>
</organism>
<accession>A0A2Z6GB44</accession>
<dbReference type="InterPro" id="IPR011042">
    <property type="entry name" value="6-blade_b-propeller_TolB-like"/>
</dbReference>
<feature type="chain" id="PRO_5017480792" description="Protein TolB" evidence="1">
    <location>
        <begin position="19"/>
        <end position="211"/>
    </location>
</feature>
<dbReference type="InterPro" id="IPR011659">
    <property type="entry name" value="WD40"/>
</dbReference>
<reference evidence="2 3" key="1">
    <citation type="submission" date="2018-06" db="EMBL/GenBank/DDBJ databases">
        <title>OYT1 Genome Sequencing.</title>
        <authorList>
            <person name="Kato S."/>
            <person name="Itoh T."/>
            <person name="Ohkuma M."/>
        </authorList>
    </citation>
    <scope>NUCLEOTIDE SEQUENCE [LARGE SCALE GENOMIC DNA]</scope>
    <source>
        <strain evidence="2 3">OYT1</strain>
    </source>
</reference>
<dbReference type="SUPFAM" id="SSF69304">
    <property type="entry name" value="Tricorn protease N-terminal domain"/>
    <property type="match status" value="1"/>
</dbReference>
<protein>
    <recommendedName>
        <fullName evidence="4">Protein TolB</fullName>
    </recommendedName>
</protein>
<dbReference type="Gene3D" id="2.120.10.30">
    <property type="entry name" value="TolB, C-terminal domain"/>
    <property type="match status" value="1"/>
</dbReference>
<proteinExistence type="predicted"/>
<keyword evidence="1" id="KW-0732">Signal</keyword>
<evidence type="ECO:0000313" key="2">
    <source>
        <dbReference type="EMBL" id="BBE50455.1"/>
    </source>
</evidence>
<feature type="signal peptide" evidence="1">
    <location>
        <begin position="1"/>
        <end position="18"/>
    </location>
</feature>
<gene>
    <name evidence="2" type="ORF">OYT1_ch0892</name>
</gene>
<evidence type="ECO:0008006" key="4">
    <source>
        <dbReference type="Google" id="ProtNLM"/>
    </source>
</evidence>
<dbReference type="EMBL" id="AP018738">
    <property type="protein sequence ID" value="BBE50455.1"/>
    <property type="molecule type" value="Genomic_DNA"/>
</dbReference>
<evidence type="ECO:0000256" key="1">
    <source>
        <dbReference type="SAM" id="SignalP"/>
    </source>
</evidence>
<name>A0A2Z6GB44_9PROT</name>
<keyword evidence="3" id="KW-1185">Reference proteome</keyword>
<dbReference type="Proteomes" id="UP000033070">
    <property type="component" value="Chromosome"/>
</dbReference>
<dbReference type="KEGG" id="fam:OYT1_ch0892"/>